<keyword evidence="1" id="KW-0472">Membrane</keyword>
<evidence type="ECO:0000313" key="3">
    <source>
        <dbReference type="EMBL" id="EEB35541.1"/>
    </source>
</evidence>
<accession>B6WAK9</accession>
<dbReference type="STRING" id="561177.ANHYDRO_01725"/>
<dbReference type="InterPro" id="IPR000073">
    <property type="entry name" value="AB_hydrolase_1"/>
</dbReference>
<dbReference type="RefSeq" id="WP_004815266.1">
    <property type="nucleotide sequence ID" value="NZ_ABXA01000043.1"/>
</dbReference>
<dbReference type="PANTHER" id="PTHR43798:SF33">
    <property type="entry name" value="HYDROLASE, PUTATIVE (AFU_ORTHOLOGUE AFUA_2G14860)-RELATED"/>
    <property type="match status" value="1"/>
</dbReference>
<evidence type="ECO:0000259" key="2">
    <source>
        <dbReference type="Pfam" id="PF00561"/>
    </source>
</evidence>
<evidence type="ECO:0000313" key="4">
    <source>
        <dbReference type="Proteomes" id="UP000005451"/>
    </source>
</evidence>
<reference evidence="3 4" key="1">
    <citation type="submission" date="2008-09" db="EMBL/GenBank/DDBJ databases">
        <authorList>
            <person name="Fulton L."/>
            <person name="Clifton S."/>
            <person name="Fulton B."/>
            <person name="Xu J."/>
            <person name="Minx P."/>
            <person name="Pepin K.H."/>
            <person name="Johnson M."/>
            <person name="Thiruvilangam P."/>
            <person name="Bhonagiri V."/>
            <person name="Nash W.E."/>
            <person name="Mardis E.R."/>
            <person name="Wilson R.K."/>
        </authorList>
    </citation>
    <scope>NUCLEOTIDE SEQUENCE [LARGE SCALE GENOMIC DNA]</scope>
    <source>
        <strain evidence="3 4">DSM 7454</strain>
    </source>
</reference>
<name>B6WAK9_9FIRM</name>
<organism evidence="3 4">
    <name type="scientific">Anaerococcus hydrogenalis DSM 7454</name>
    <dbReference type="NCBI Taxonomy" id="561177"/>
    <lineage>
        <taxon>Bacteria</taxon>
        <taxon>Bacillati</taxon>
        <taxon>Bacillota</taxon>
        <taxon>Tissierellia</taxon>
        <taxon>Tissierellales</taxon>
        <taxon>Peptoniphilaceae</taxon>
        <taxon>Anaerococcus</taxon>
    </lineage>
</organism>
<dbReference type="eggNOG" id="COG0596">
    <property type="taxonomic scope" value="Bacteria"/>
</dbReference>
<protein>
    <recommendedName>
        <fullName evidence="2">AB hydrolase-1 domain-containing protein</fullName>
    </recommendedName>
</protein>
<feature type="domain" description="AB hydrolase-1" evidence="2">
    <location>
        <begin position="59"/>
        <end position="178"/>
    </location>
</feature>
<dbReference type="Gene3D" id="3.40.50.1820">
    <property type="entry name" value="alpha/beta hydrolase"/>
    <property type="match status" value="1"/>
</dbReference>
<gene>
    <name evidence="3" type="ORF">ANHYDRO_01725</name>
</gene>
<feature type="transmembrane region" description="Helical" evidence="1">
    <location>
        <begin position="6"/>
        <end position="25"/>
    </location>
</feature>
<dbReference type="InterPro" id="IPR050266">
    <property type="entry name" value="AB_hydrolase_sf"/>
</dbReference>
<reference evidence="3 4" key="2">
    <citation type="submission" date="2008-10" db="EMBL/GenBank/DDBJ databases">
        <title>Draft genome sequence of Anaerococcus hydrogenalis (DSM 7454).</title>
        <authorList>
            <person name="Sudarsanam P."/>
            <person name="Ley R."/>
            <person name="Guruge J."/>
            <person name="Turnbaugh P.J."/>
            <person name="Mahowald M."/>
            <person name="Liep D."/>
            <person name="Gordon J."/>
        </authorList>
    </citation>
    <scope>NUCLEOTIDE SEQUENCE [LARGE SCALE GENOMIC DNA]</scope>
    <source>
        <strain evidence="3 4">DSM 7454</strain>
    </source>
</reference>
<dbReference type="EMBL" id="ABXA01000043">
    <property type="protein sequence ID" value="EEB35541.1"/>
    <property type="molecule type" value="Genomic_DNA"/>
</dbReference>
<keyword evidence="1" id="KW-1133">Transmembrane helix</keyword>
<dbReference type="GO" id="GO:0016020">
    <property type="term" value="C:membrane"/>
    <property type="evidence" value="ECO:0007669"/>
    <property type="project" value="TreeGrafter"/>
</dbReference>
<sequence length="304" mass="35871">MVIFKLLLIILIFIFLNFLLNKFLLFKEKDKIKGYGKKIEVFGKKMNVVEKGFENNKIIILSPGYGTIGPGLDFLPLIDNLSKDFHVVAIEPFGYGDSDFCGNSRSVENITFELHEVIKKLGYKKYILCSHSISGIYSIYYLNKYKDEVIGFVGMDTSVPNQLKYTGNIFFPNLRKYSNKLGFIRLISFFKADFFIAGNKYYSKNIKNQLRYRLYRDFANEDNLNEGINFEKNWKRIKNLTYPENIKKIFILVKKEKGKKDWRYIETKNSFLNKKGKIYLLEGSHYIFRDKFMEISKIIRDEFL</sequence>
<evidence type="ECO:0000256" key="1">
    <source>
        <dbReference type="SAM" id="Phobius"/>
    </source>
</evidence>
<dbReference type="SUPFAM" id="SSF53474">
    <property type="entry name" value="alpha/beta-Hydrolases"/>
    <property type="match status" value="1"/>
</dbReference>
<dbReference type="Pfam" id="PF00561">
    <property type="entry name" value="Abhydrolase_1"/>
    <property type="match status" value="1"/>
</dbReference>
<comment type="caution">
    <text evidence="3">The sequence shown here is derived from an EMBL/GenBank/DDBJ whole genome shotgun (WGS) entry which is preliminary data.</text>
</comment>
<dbReference type="InterPro" id="IPR029058">
    <property type="entry name" value="AB_hydrolase_fold"/>
</dbReference>
<proteinExistence type="predicted"/>
<dbReference type="Proteomes" id="UP000005451">
    <property type="component" value="Unassembled WGS sequence"/>
</dbReference>
<keyword evidence="1" id="KW-0812">Transmembrane</keyword>
<dbReference type="AlphaFoldDB" id="B6WAK9"/>
<dbReference type="PANTHER" id="PTHR43798">
    <property type="entry name" value="MONOACYLGLYCEROL LIPASE"/>
    <property type="match status" value="1"/>
</dbReference>